<dbReference type="Gene3D" id="3.40.50.150">
    <property type="entry name" value="Vaccinia Virus protein VP39"/>
    <property type="match status" value="1"/>
</dbReference>
<feature type="domain" description="Methyltransferase type 11" evidence="4">
    <location>
        <begin position="43"/>
        <end position="131"/>
    </location>
</feature>
<organism evidence="5 6">
    <name type="scientific">Acinetobacter radioresistens</name>
    <dbReference type="NCBI Taxonomy" id="40216"/>
    <lineage>
        <taxon>Bacteria</taxon>
        <taxon>Pseudomonadati</taxon>
        <taxon>Pseudomonadota</taxon>
        <taxon>Gammaproteobacteria</taxon>
        <taxon>Moraxellales</taxon>
        <taxon>Moraxellaceae</taxon>
        <taxon>Acinetobacter</taxon>
    </lineage>
</organism>
<protein>
    <submittedName>
        <fullName evidence="5">Class I SAM-dependent methyltransferase</fullName>
    </submittedName>
</protein>
<accession>A0A8H2JYU7</accession>
<dbReference type="EMBL" id="VFBM01000007">
    <property type="protein sequence ID" value="TNX91392.1"/>
    <property type="molecule type" value="Genomic_DNA"/>
</dbReference>
<evidence type="ECO:0000256" key="3">
    <source>
        <dbReference type="ARBA" id="ARBA00022679"/>
    </source>
</evidence>
<comment type="caution">
    <text evidence="5">The sequence shown here is derived from an EMBL/GenBank/DDBJ whole genome shotgun (WGS) entry which is preliminary data.</text>
</comment>
<evidence type="ECO:0000313" key="5">
    <source>
        <dbReference type="EMBL" id="TNX91392.1"/>
    </source>
</evidence>
<sequence>MENRQFKDHFSKDSRLYALYRPNYPHILAKMLAELAPSCARALDCGCGTGQLSVLLAEYFDEVVAIDASTEQIAKAQPHQRINYKTALVDNSGLPGESVDLITVAQAAHWFKLESFYEEVRRVARPDAIIALISYGVLHVDGEVNAPIQHFYYDTIMPYWPPERRHVEDEYQNLAFPFQSVETPALDMHMMWNLEQLLGYISTWSALKQARQSLGIDPLKSLRAELVAMWGNPQQTKLVKWPLALRIGRVHPVLK</sequence>
<dbReference type="Pfam" id="PF08241">
    <property type="entry name" value="Methyltransf_11"/>
    <property type="match status" value="1"/>
</dbReference>
<name>A0A8H2JYU7_ACIRA</name>
<dbReference type="InterPro" id="IPR051052">
    <property type="entry name" value="Diverse_substrate_MTase"/>
</dbReference>
<dbReference type="GO" id="GO:0008757">
    <property type="term" value="F:S-adenosylmethionine-dependent methyltransferase activity"/>
    <property type="evidence" value="ECO:0007669"/>
    <property type="project" value="InterPro"/>
</dbReference>
<proteinExistence type="inferred from homology"/>
<dbReference type="CDD" id="cd02440">
    <property type="entry name" value="AdoMet_MTases"/>
    <property type="match status" value="1"/>
</dbReference>
<dbReference type="RefSeq" id="WP_139880697.1">
    <property type="nucleotide sequence ID" value="NZ_JAATPI010000005.1"/>
</dbReference>
<comment type="similarity">
    <text evidence="1">Belongs to the methyltransferase superfamily.</text>
</comment>
<dbReference type="AlphaFoldDB" id="A0A8H2JYU7"/>
<dbReference type="InterPro" id="IPR029063">
    <property type="entry name" value="SAM-dependent_MTases_sf"/>
</dbReference>
<dbReference type="SUPFAM" id="SSF53335">
    <property type="entry name" value="S-adenosyl-L-methionine-dependent methyltransferases"/>
    <property type="match status" value="1"/>
</dbReference>
<dbReference type="InterPro" id="IPR013216">
    <property type="entry name" value="Methyltransf_11"/>
</dbReference>
<keyword evidence="3 5" id="KW-0808">Transferase</keyword>
<evidence type="ECO:0000256" key="1">
    <source>
        <dbReference type="ARBA" id="ARBA00008361"/>
    </source>
</evidence>
<evidence type="ECO:0000256" key="2">
    <source>
        <dbReference type="ARBA" id="ARBA00022603"/>
    </source>
</evidence>
<dbReference type="Proteomes" id="UP000314285">
    <property type="component" value="Unassembled WGS sequence"/>
</dbReference>
<reference evidence="5 6" key="1">
    <citation type="submission" date="2019-06" db="EMBL/GenBank/DDBJ databases">
        <title>Genome of Acinetobacter radioresistens APH1, a phenol degrading strain.</title>
        <authorList>
            <person name="Liu Y."/>
        </authorList>
    </citation>
    <scope>NUCLEOTIDE SEQUENCE [LARGE SCALE GENOMIC DNA]</scope>
    <source>
        <strain evidence="5 6">APH1</strain>
    </source>
</reference>
<dbReference type="PANTHER" id="PTHR44942:SF4">
    <property type="entry name" value="METHYLTRANSFERASE TYPE 11 DOMAIN-CONTAINING PROTEIN"/>
    <property type="match status" value="1"/>
</dbReference>
<evidence type="ECO:0000259" key="4">
    <source>
        <dbReference type="Pfam" id="PF08241"/>
    </source>
</evidence>
<keyword evidence="2 5" id="KW-0489">Methyltransferase</keyword>
<gene>
    <name evidence="5" type="ORF">FHY67_10440</name>
</gene>
<evidence type="ECO:0000313" key="6">
    <source>
        <dbReference type="Proteomes" id="UP000314285"/>
    </source>
</evidence>
<dbReference type="GO" id="GO:0032259">
    <property type="term" value="P:methylation"/>
    <property type="evidence" value="ECO:0007669"/>
    <property type="project" value="UniProtKB-KW"/>
</dbReference>
<dbReference type="PANTHER" id="PTHR44942">
    <property type="entry name" value="METHYLTRANSF_11 DOMAIN-CONTAINING PROTEIN"/>
    <property type="match status" value="1"/>
</dbReference>